<dbReference type="OrthoDB" id="9813719at2"/>
<proteinExistence type="inferred from homology"/>
<evidence type="ECO:0000256" key="4">
    <source>
        <dbReference type="ARBA" id="ARBA00022691"/>
    </source>
</evidence>
<dbReference type="Gene3D" id="3.90.120.10">
    <property type="entry name" value="DNA Methylase, subunit A, domain 2"/>
    <property type="match status" value="1"/>
</dbReference>
<dbReference type="STRING" id="418495.SAMN05216215_103162"/>
<dbReference type="GO" id="GO:0032259">
    <property type="term" value="P:methylation"/>
    <property type="evidence" value="ECO:0007669"/>
    <property type="project" value="UniProtKB-KW"/>
</dbReference>
<dbReference type="PRINTS" id="PR00105">
    <property type="entry name" value="C5METTRFRASE"/>
</dbReference>
<dbReference type="RefSeq" id="WP_093271026.1">
    <property type="nucleotide sequence ID" value="NZ_FNOK01000031.1"/>
</dbReference>
<evidence type="ECO:0000256" key="5">
    <source>
        <dbReference type="ARBA" id="ARBA00022747"/>
    </source>
</evidence>
<evidence type="ECO:0000256" key="6">
    <source>
        <dbReference type="PROSITE-ProRule" id="PRU01016"/>
    </source>
</evidence>
<gene>
    <name evidence="7" type="ORF">SAMN05216215_103162</name>
</gene>
<evidence type="ECO:0000313" key="8">
    <source>
        <dbReference type="Proteomes" id="UP000199529"/>
    </source>
</evidence>
<dbReference type="GO" id="GO:0009307">
    <property type="term" value="P:DNA restriction-modification system"/>
    <property type="evidence" value="ECO:0007669"/>
    <property type="project" value="UniProtKB-KW"/>
</dbReference>
<dbReference type="PROSITE" id="PS51679">
    <property type="entry name" value="SAM_MT_C5"/>
    <property type="match status" value="1"/>
</dbReference>
<dbReference type="Gene3D" id="3.40.50.150">
    <property type="entry name" value="Vaccinia Virus protein VP39"/>
    <property type="match status" value="1"/>
</dbReference>
<sequence length="489" mass="53988">MLTITDLFCGAGGSALGATAVPGLELRMAANHWQTAVDSHQANFPDADHACADISQVNVRRFPTTDLLWASPECTNHSIAQGRKRWEQPDLFGETLPLEAAERSRATMWDVPRFAESHHYRAIVVENVVDAVRWSMWPAWLHAMSCLGYRHQVVMLNSMHAPAVAAPRAPQSRDRLYVVFSREGDPVPEVTPRPLAWCQDCGRDVEAVQSWKKPDKPWGRYKAQYVYRCPRSECRRRIVEPYALPAAAAIDWTLQGQRIGDRTAPLKPATLRRIEAGLEKFAVMPQLVPAGGTWNLTSSPVDVPMRARTTRETEGLLVPVEGRTGKEARPASWPLRTQTTRLETALVVPYYRTGTARPTAEPLPTVTSHDRHGLAFIAELRGGGSTARPVRDPLATVTAAGNHHGLVEPQPAADVPPQRARVEDCRFRMLTPAEIQSAMAFRDDYQVLGTRREQVRQLGNAVTPPAAEFLLGAVARALGHTATTSKEAA</sequence>
<keyword evidence="8" id="KW-1185">Reference proteome</keyword>
<dbReference type="InterPro" id="IPR001525">
    <property type="entry name" value="C5_MeTfrase"/>
</dbReference>
<dbReference type="InterPro" id="IPR029063">
    <property type="entry name" value="SAM-dependent_MTases_sf"/>
</dbReference>
<keyword evidence="2 6" id="KW-0489">Methyltransferase</keyword>
<dbReference type="SUPFAM" id="SSF53335">
    <property type="entry name" value="S-adenosyl-L-methionine-dependent methyltransferases"/>
    <property type="match status" value="1"/>
</dbReference>
<dbReference type="AlphaFoldDB" id="A0A1H3LI39"/>
<dbReference type="PANTHER" id="PTHR10629:SF52">
    <property type="entry name" value="DNA (CYTOSINE-5)-METHYLTRANSFERASE 1"/>
    <property type="match status" value="1"/>
</dbReference>
<accession>A0A1H3LI39</accession>
<dbReference type="GO" id="GO:0003677">
    <property type="term" value="F:DNA binding"/>
    <property type="evidence" value="ECO:0007669"/>
    <property type="project" value="TreeGrafter"/>
</dbReference>
<dbReference type="Proteomes" id="UP000199529">
    <property type="component" value="Unassembled WGS sequence"/>
</dbReference>
<dbReference type="EC" id="2.1.1.37" evidence="1"/>
<evidence type="ECO:0000256" key="3">
    <source>
        <dbReference type="ARBA" id="ARBA00022679"/>
    </source>
</evidence>
<comment type="similarity">
    <text evidence="6">Belongs to the class I-like SAM-binding methyltransferase superfamily. C5-methyltransferase family.</text>
</comment>
<reference evidence="8" key="1">
    <citation type="submission" date="2016-10" db="EMBL/GenBank/DDBJ databases">
        <authorList>
            <person name="Varghese N."/>
            <person name="Submissions S."/>
        </authorList>
    </citation>
    <scope>NUCLEOTIDE SEQUENCE [LARGE SCALE GENOMIC DNA]</scope>
    <source>
        <strain evidence="8">CGMCC 4.3530</strain>
    </source>
</reference>
<protein>
    <recommendedName>
        <fullName evidence="1">DNA (cytosine-5-)-methyltransferase</fullName>
        <ecNumber evidence="1">2.1.1.37</ecNumber>
    </recommendedName>
</protein>
<evidence type="ECO:0000256" key="2">
    <source>
        <dbReference type="ARBA" id="ARBA00022603"/>
    </source>
</evidence>
<evidence type="ECO:0000256" key="1">
    <source>
        <dbReference type="ARBA" id="ARBA00011975"/>
    </source>
</evidence>
<dbReference type="Pfam" id="PF00145">
    <property type="entry name" value="DNA_methylase"/>
    <property type="match status" value="2"/>
</dbReference>
<keyword evidence="4 6" id="KW-0949">S-adenosyl-L-methionine</keyword>
<keyword evidence="3 6" id="KW-0808">Transferase</keyword>
<dbReference type="EMBL" id="FNOK01000031">
    <property type="protein sequence ID" value="SDY63515.1"/>
    <property type="molecule type" value="Genomic_DNA"/>
</dbReference>
<dbReference type="GO" id="GO:0003886">
    <property type="term" value="F:DNA (cytosine-5-)-methyltransferase activity"/>
    <property type="evidence" value="ECO:0007669"/>
    <property type="project" value="UniProtKB-EC"/>
</dbReference>
<keyword evidence="5" id="KW-0680">Restriction system</keyword>
<dbReference type="InterPro" id="IPR050390">
    <property type="entry name" value="C5-Methyltransferase"/>
</dbReference>
<feature type="active site" evidence="6">
    <location>
        <position position="74"/>
    </location>
</feature>
<dbReference type="GO" id="GO:0044027">
    <property type="term" value="P:negative regulation of gene expression via chromosomal CpG island methylation"/>
    <property type="evidence" value="ECO:0007669"/>
    <property type="project" value="TreeGrafter"/>
</dbReference>
<name>A0A1H3LI39_9PSEU</name>
<organism evidence="7 8">
    <name type="scientific">Saccharopolyspora shandongensis</name>
    <dbReference type="NCBI Taxonomy" id="418495"/>
    <lineage>
        <taxon>Bacteria</taxon>
        <taxon>Bacillati</taxon>
        <taxon>Actinomycetota</taxon>
        <taxon>Actinomycetes</taxon>
        <taxon>Pseudonocardiales</taxon>
        <taxon>Pseudonocardiaceae</taxon>
        <taxon>Saccharopolyspora</taxon>
    </lineage>
</organism>
<dbReference type="PANTHER" id="PTHR10629">
    <property type="entry name" value="CYTOSINE-SPECIFIC METHYLTRANSFERASE"/>
    <property type="match status" value="1"/>
</dbReference>
<evidence type="ECO:0000313" key="7">
    <source>
        <dbReference type="EMBL" id="SDY63515.1"/>
    </source>
</evidence>